<keyword evidence="10 13" id="KW-0411">Iron-sulfur</keyword>
<evidence type="ECO:0000256" key="11">
    <source>
        <dbReference type="ARBA" id="ARBA00023118"/>
    </source>
</evidence>
<dbReference type="InterPro" id="IPR022765">
    <property type="entry name" value="Dna2/Cas4_DUF83"/>
</dbReference>
<evidence type="ECO:0000256" key="9">
    <source>
        <dbReference type="ARBA" id="ARBA00023004"/>
    </source>
</evidence>
<evidence type="ECO:0000256" key="6">
    <source>
        <dbReference type="ARBA" id="ARBA00022723"/>
    </source>
</evidence>
<comment type="similarity">
    <text evidence="2 13">Belongs to the CRISPR-associated exonuclease Cas4 family.</text>
</comment>
<evidence type="ECO:0000256" key="7">
    <source>
        <dbReference type="ARBA" id="ARBA00022801"/>
    </source>
</evidence>
<proteinExistence type="inferred from homology"/>
<keyword evidence="12 13" id="KW-0464">Manganese</keyword>
<comment type="cofactor">
    <cofactor evidence="13">
        <name>iron-sulfur cluster</name>
        <dbReference type="ChEBI" id="CHEBI:30408"/>
    </cofactor>
</comment>
<dbReference type="InterPro" id="IPR011604">
    <property type="entry name" value="PDDEXK-like_dom_sf"/>
</dbReference>
<evidence type="ECO:0000256" key="10">
    <source>
        <dbReference type="ARBA" id="ARBA00023014"/>
    </source>
</evidence>
<evidence type="ECO:0000256" key="3">
    <source>
        <dbReference type="ARBA" id="ARBA00012768"/>
    </source>
</evidence>
<dbReference type="PANTHER" id="PTHR36531:SF6">
    <property type="entry name" value="DNA REPLICATION ATP-DEPENDENT HELICASE_NUCLEASE DNA2"/>
    <property type="match status" value="1"/>
</dbReference>
<keyword evidence="16" id="KW-1185">Reference proteome</keyword>
<dbReference type="Gene3D" id="3.90.320.10">
    <property type="match status" value="1"/>
</dbReference>
<evidence type="ECO:0000259" key="14">
    <source>
        <dbReference type="Pfam" id="PF01930"/>
    </source>
</evidence>
<evidence type="ECO:0000256" key="13">
    <source>
        <dbReference type="RuleBase" id="RU365022"/>
    </source>
</evidence>
<evidence type="ECO:0000256" key="2">
    <source>
        <dbReference type="ARBA" id="ARBA00009189"/>
    </source>
</evidence>
<dbReference type="Pfam" id="PF01930">
    <property type="entry name" value="Cas_Cas4"/>
    <property type="match status" value="1"/>
</dbReference>
<evidence type="ECO:0000256" key="4">
    <source>
        <dbReference type="ARBA" id="ARBA00020049"/>
    </source>
</evidence>
<evidence type="ECO:0000313" key="15">
    <source>
        <dbReference type="EMBL" id="RSK29652.1"/>
    </source>
</evidence>
<evidence type="ECO:0000256" key="5">
    <source>
        <dbReference type="ARBA" id="ARBA00022722"/>
    </source>
</evidence>
<dbReference type="RefSeq" id="WP_125904169.1">
    <property type="nucleotide sequence ID" value="NZ_RWGW01000018.1"/>
</dbReference>
<keyword evidence="9 13" id="KW-0408">Iron</keyword>
<dbReference type="InterPro" id="IPR051827">
    <property type="entry name" value="Cas4_exonuclease"/>
</dbReference>
<keyword evidence="7 13" id="KW-0378">Hydrolase</keyword>
<name>A0ABX9ZB06_9BACL</name>
<dbReference type="NCBIfam" id="TIGR00372">
    <property type="entry name" value="cas4"/>
    <property type="match status" value="1"/>
</dbReference>
<keyword evidence="8 13" id="KW-0269">Exonuclease</keyword>
<evidence type="ECO:0000256" key="8">
    <source>
        <dbReference type="ARBA" id="ARBA00022839"/>
    </source>
</evidence>
<comment type="cofactor">
    <cofactor evidence="1">
        <name>[4Fe-4S] cluster</name>
        <dbReference type="ChEBI" id="CHEBI:49883"/>
    </cofactor>
</comment>
<dbReference type="EC" id="3.1.12.1" evidence="3 13"/>
<evidence type="ECO:0000313" key="16">
    <source>
        <dbReference type="Proteomes" id="UP000272481"/>
    </source>
</evidence>
<keyword evidence="6 13" id="KW-0479">Metal-binding</keyword>
<dbReference type="InterPro" id="IPR013343">
    <property type="entry name" value="CRISPR-assoc_prot_Cas4"/>
</dbReference>
<feature type="domain" description="DUF83" evidence="14">
    <location>
        <begin position="12"/>
        <end position="199"/>
    </location>
</feature>
<gene>
    <name evidence="15" type="primary">cas4</name>
    <name evidence="15" type="ORF">EJA12_11230</name>
</gene>
<organism evidence="15 16">
    <name type="scientific">Bhargavaea beijingensis</name>
    <dbReference type="NCBI Taxonomy" id="426756"/>
    <lineage>
        <taxon>Bacteria</taxon>
        <taxon>Bacillati</taxon>
        <taxon>Bacillota</taxon>
        <taxon>Bacilli</taxon>
        <taxon>Bacillales</taxon>
        <taxon>Caryophanaceae</taxon>
        <taxon>Bhargavaea</taxon>
    </lineage>
</organism>
<sequence>MGYEEDEYLMLSGIQHFAFCRRQWALIHIEQEWEENVLTVEGNKLHERVDMPSLREKRGDTLFVRALPVHSREMGISGVCDMVEFTIDEQGVPINGAEGLYLPKPIEYKRGKPKKHDADLLQLTAQAICLDEMLGTSIRDAALYYQEIRHRQPVMITDDMKSRVSAIAEEMHHYHQRRHTPRVKTGKHCARCSLKHRCLPEMLEREKVSTYMMRMLDE</sequence>
<keyword evidence="5 13" id="KW-0540">Nuclease</keyword>
<comment type="function">
    <text evidence="13">CRISPR (clustered regularly interspaced short palindromic repeat) is an adaptive immune system that provides protection against mobile genetic elements (viruses, transposable elements and conjugative plasmids). CRISPR clusters contain sequences complementary to antecedent mobile elements and target invading nucleic acids. CRISPR clusters are transcribed and processed into CRISPR RNA (crRNA).</text>
</comment>
<evidence type="ECO:0000256" key="1">
    <source>
        <dbReference type="ARBA" id="ARBA00001966"/>
    </source>
</evidence>
<accession>A0ABX9ZB06</accession>
<dbReference type="PANTHER" id="PTHR36531">
    <property type="entry name" value="CRISPR-ASSOCIATED EXONUCLEASE CAS4"/>
    <property type="match status" value="1"/>
</dbReference>
<dbReference type="EMBL" id="RWGW01000018">
    <property type="protein sequence ID" value="RSK29652.1"/>
    <property type="molecule type" value="Genomic_DNA"/>
</dbReference>
<protein>
    <recommendedName>
        <fullName evidence="4 13">CRISPR-associated exonuclease Cas4</fullName>
        <ecNumber evidence="3 13">3.1.12.1</ecNumber>
    </recommendedName>
</protein>
<comment type="caution">
    <text evidence="15">The sequence shown here is derived from an EMBL/GenBank/DDBJ whole genome shotgun (WGS) entry which is preliminary data.</text>
</comment>
<reference evidence="15 16" key="1">
    <citation type="submission" date="2018-12" db="EMBL/GenBank/DDBJ databases">
        <title>Comparitive functional genomics of dry heat resistant strains isolated from the viking spacecraft.</title>
        <authorList>
            <person name="Seuylemezian A."/>
            <person name="Vaishampayan P."/>
        </authorList>
    </citation>
    <scope>NUCLEOTIDE SEQUENCE [LARGE SCALE GENOMIC DNA]</scope>
    <source>
        <strain evidence="15 16">M6-11</strain>
    </source>
</reference>
<evidence type="ECO:0000256" key="12">
    <source>
        <dbReference type="ARBA" id="ARBA00023211"/>
    </source>
</evidence>
<keyword evidence="11 13" id="KW-0051">Antiviral defense</keyword>
<comment type="cofactor">
    <cofactor evidence="13">
        <name>Mg(2+)</name>
        <dbReference type="ChEBI" id="CHEBI:18420"/>
    </cofactor>
    <cofactor evidence="13">
        <name>Mn(2+)</name>
        <dbReference type="ChEBI" id="CHEBI:29035"/>
    </cofactor>
    <text evidence="13">Mg(2+) or Mn(2+) required for ssDNA cleavage activity.</text>
</comment>
<dbReference type="Proteomes" id="UP000272481">
    <property type="component" value="Unassembled WGS sequence"/>
</dbReference>